<dbReference type="RefSeq" id="WP_061429558.1">
    <property type="nucleotide sequence ID" value="NZ_CATNZX010000001.1"/>
</dbReference>
<dbReference type="PATRIC" id="fig|1502.177.peg.3238"/>
<dbReference type="Proteomes" id="UP000070260">
    <property type="component" value="Plasmid pJFP838A"/>
</dbReference>
<evidence type="ECO:0000256" key="1">
    <source>
        <dbReference type="ARBA" id="ARBA00006611"/>
    </source>
</evidence>
<dbReference type="InterPro" id="IPR050921">
    <property type="entry name" value="T4SS_GSP_E_ATPase"/>
</dbReference>
<gene>
    <name evidence="3" type="ORF">JFP838_pA0032</name>
</gene>
<sequence>MAIEQKFKNYKNAVNKVKSNNSVDKKVYDLENAIDLFKNELTKEGNSDFFNNKASEKEEVKDKAYLKKLRAEAKNSFSTLVYSKQFAVRKPKNEIKPGEDATYTKEEFIDILVSEIVGYSILEDAMQEDNGISDIFIMSWNKIYVEKKGVNVKYEKTFRSREHYNNFVARLLTVANKEINNGDKKIVDFEAYGDRYCATSDSVSIYGISLTIRKHSSNHIVLSQVINGKTMTPKVADILGTIILGECNLIYGGITGSGKTTTLRALLDYYVKKANKRLLVCEDTRELMPENDHTLELVTSKNRNDELSISLDDLIITALRLKPKYIAVGEVRGKEAKSAIEGAETGHSTIFTMHGGTVWNVINRLVTKYLEAMPSLSIDVVERIIGSAIDYIAIQDDIPGIGRRVTIVSEISYDFNTRRITIKDIVRYNFKTGDFDINKLSYEKAEKMMRRGVSYEKLKDIVDFSGTYLEEKVSE</sequence>
<dbReference type="CDD" id="cd01130">
    <property type="entry name" value="VirB11-like_ATPase"/>
    <property type="match status" value="1"/>
</dbReference>
<reference evidence="3 4" key="1">
    <citation type="journal article" date="2016" name="PLoS ONE">
        <title>Plasmid Characterization and Chromosome Analysis of Two netF+ Clostridium perfringens Isolates Associated with Foal and Canine Necrotizing Enteritis.</title>
        <authorList>
            <person name="Mehdizadeh Gohari I."/>
            <person name="Kropinski A.M."/>
            <person name="Weese S.J."/>
            <person name="Parreira V.R."/>
            <person name="Whitehead A.E."/>
            <person name="Boerlin P."/>
            <person name="Prescott J.F."/>
        </authorList>
    </citation>
    <scope>NUCLEOTIDE SEQUENCE [LARGE SCALE GENOMIC DNA]</scope>
    <source>
        <strain evidence="3 4">JP838</strain>
        <plasmid evidence="4">Plasmid pJFP838A</plasmid>
    </source>
</reference>
<dbReference type="Gene3D" id="3.30.450.380">
    <property type="match status" value="1"/>
</dbReference>
<dbReference type="PANTHER" id="PTHR30486:SF6">
    <property type="entry name" value="TYPE IV PILUS RETRACTATION ATPASE PILT"/>
    <property type="match status" value="1"/>
</dbReference>
<dbReference type="OrthoDB" id="9810761at2"/>
<organism evidence="3 4">
    <name type="scientific">Clostridium perfringens</name>
    <dbReference type="NCBI Taxonomy" id="1502"/>
    <lineage>
        <taxon>Bacteria</taxon>
        <taxon>Bacillati</taxon>
        <taxon>Bacillota</taxon>
        <taxon>Clostridia</taxon>
        <taxon>Eubacteriales</taxon>
        <taxon>Clostridiaceae</taxon>
        <taxon>Clostridium</taxon>
    </lineage>
</organism>
<dbReference type="InterPro" id="IPR027417">
    <property type="entry name" value="P-loop_NTPase"/>
</dbReference>
<dbReference type="InterPro" id="IPR001482">
    <property type="entry name" value="T2SS/T4SS_dom"/>
</dbReference>
<dbReference type="EMBL" id="CP013615">
    <property type="protein sequence ID" value="AMN30948.1"/>
    <property type="molecule type" value="Genomic_DNA"/>
</dbReference>
<evidence type="ECO:0000313" key="3">
    <source>
        <dbReference type="EMBL" id="AMN30948.1"/>
    </source>
</evidence>
<keyword evidence="3" id="KW-0614">Plasmid</keyword>
<protein>
    <submittedName>
        <fullName evidence="3">Putative pilus assembly protein cpaF</fullName>
    </submittedName>
</protein>
<accession>A0A140GQY9</accession>
<dbReference type="AlphaFoldDB" id="A0A140GQY9"/>
<dbReference type="Gene3D" id="3.40.50.300">
    <property type="entry name" value="P-loop containing nucleotide triphosphate hydrolases"/>
    <property type="match status" value="1"/>
</dbReference>
<evidence type="ECO:0000259" key="2">
    <source>
        <dbReference type="Pfam" id="PF00437"/>
    </source>
</evidence>
<geneLocation type="plasmid" evidence="3 4">
    <name>pJFP838A</name>
</geneLocation>
<evidence type="ECO:0000313" key="4">
    <source>
        <dbReference type="Proteomes" id="UP000070260"/>
    </source>
</evidence>
<dbReference type="PANTHER" id="PTHR30486">
    <property type="entry name" value="TWITCHING MOTILITY PROTEIN PILT"/>
    <property type="match status" value="1"/>
</dbReference>
<name>A0A140GQY9_CLOPF</name>
<dbReference type="GO" id="GO:0016887">
    <property type="term" value="F:ATP hydrolysis activity"/>
    <property type="evidence" value="ECO:0007669"/>
    <property type="project" value="InterPro"/>
</dbReference>
<proteinExistence type="inferred from homology"/>
<comment type="similarity">
    <text evidence="1">Belongs to the GSP E family.</text>
</comment>
<dbReference type="Pfam" id="PF00437">
    <property type="entry name" value="T2SSE"/>
    <property type="match status" value="1"/>
</dbReference>
<feature type="domain" description="Bacterial type II secretion system protein E" evidence="2">
    <location>
        <begin position="204"/>
        <end position="367"/>
    </location>
</feature>
<dbReference type="SUPFAM" id="SSF52540">
    <property type="entry name" value="P-loop containing nucleoside triphosphate hydrolases"/>
    <property type="match status" value="1"/>
</dbReference>